<dbReference type="Pfam" id="PF00698">
    <property type="entry name" value="Acyl_transf_1"/>
    <property type="match status" value="1"/>
</dbReference>
<organism evidence="9 10">
    <name type="scientific">Xylaria arbuscula</name>
    <dbReference type="NCBI Taxonomy" id="114810"/>
    <lineage>
        <taxon>Eukaryota</taxon>
        <taxon>Fungi</taxon>
        <taxon>Dikarya</taxon>
        <taxon>Ascomycota</taxon>
        <taxon>Pezizomycotina</taxon>
        <taxon>Sordariomycetes</taxon>
        <taxon>Xylariomycetidae</taxon>
        <taxon>Xylariales</taxon>
        <taxon>Xylariaceae</taxon>
        <taxon>Xylaria</taxon>
    </lineage>
</organism>
<feature type="active site" description="Proton donor; for dehydratase activity" evidence="7">
    <location>
        <position position="759"/>
    </location>
</feature>
<sequence>MRRRQIPANLNYDVPNAKIKLDEWNLKVPRSLTPWPANKPLRTSINNFGYGGTNAHVILEAAPSNCTQTNGNGANFKSGGLHKKKNVSGVFIISARDGNAARTMAVNLATHLQDLVEAGNDIPMGDLAYTLADRRSRMDHVVVVRASSPAELADRLHDPALKVSTTPARKPRLGFVFNGQGAQWHAMGRELLDTYPIFASAIQEADAILRSYGADWSLRDELMRDAATTRVSEIHLSQPITVALQICLVQLLASWGLRPSAVVSHSSGEIAAGVAAGALSVREALGVVYLRGQLARKYQDLSPSRGAMAAAGIGPDDAARYIASLPPSRRVVVACVNSPESVTLSGDADGIDKIMSLLDRDGVFARKLKVTLAYHSHHMLPMAPEYAEQLRRLLPPKANIDCNITFSSPVTGGIIDPAEGLSPNHWVTNLTSPVLFSTAFEAISDKVDTVVEIGPHSTLSGPIRQISKGRGEVRYVSCLKRGTNAVETMQDLTCALLAHGYPMSLSDINKPLGEARPRFVPDLPAYVWNHSTRYWVESRINQDTRNKRFPPHELIGSPVSGGSPLIPEWRNFLRLADVPWLADHRVDSQTVLPGAAYISMAIEAAALVSKEAGLDVHGYLIRDADFISALTIPESAAVELRLRLEPVDSISGEYDFRISSLGPLGIWAENSQGRIVVITQLDASRAHKDEAIGEVADGGRTIDVGELLARMRDMAIEYGPSFQNLTSGRSKETRSVMNLRLSEVTANGDSYIIHPTTLDCIVQATYAALSDELTKTSIVLPRSVHGLFVPSSLQGRHVEELVVSTNLKQAQQSGVSSEVTTFNAADNASQSPLRIGRLFCQAIPRIDIEIPADAGTEVLRYKSTWTPDVLYSMSEPSIESTMHNTLTSEDIAFERKMIRASYYFVVTAIGKLEKDDDMSGWTEKARVLFEWMKSTIMRGERGEFGSGSSRMWLGASPGMKQALFDEIKRGNSRAQLLHRVGSRLAEMVRSPVASQELPSLEVDSLSRDLVLRDFPIMTQIIKVIKRITLMAPGAKVLEIGAGSGSVAEAILEALSPTKTRRATLLELYCLCEPLPQLLDAARQKLARWGDLIDFRNHDMNRDLVEGLGDDAIGSFDLVILPSMSVDHFGDPRKALAGIARLLRPAGKLMFVEPSQHKLDQQLLSTFLPRWPSNIGVSTDASRVTTWVAVLRESGFTSDDLRLEDCEQAEFQNHSLVLTTLALPPVPLSSVHLVTTETVPAQWIKDLVAVVRATGSTVEVEKWDTSFSVKEDGLYIFTGDMDTPCLESLDQASFSRLQELLKRSAGILWLSCGGLVDSQSPLHAQSQGFLRTLRLEDPSKRLIHLDFELSASGPWTADNTGHVARVLQYSFHESVRAEETDWEFAVKDNVLHVQRVYFEEEKSPTSHEPVKRPFHGSDDLVVWQPARSIFLSGDTSLSTGIPAGMVDIEVRGFDPQPYYTSDSGNESVGYHRISGIVKGVRPDSADFHKLRVGDRVGGIASGPIANVTRVAGSHIIGIPSAMSFVDAVCVPTAYATAYHALYTVVRLRCGASVLIHNASEHVSQAAIVVAQHLGANVFAITHDEASAKLLVDTFSLSSDHVFSATNMSLGIQIQDKAVDVVFGTSTMPRYGLLQGALTRFGRLVWVGNDDVFSGRAWGNMHSVGSSTSYSFLDMGEVAKYDHNAFRSALEASMRVYSNAMSNVPSLLFTAQYPASRVQEAVRLQEQKNDSSTAAVIIVAEPDDLVDVIVSPKITSLVKPQSTYLIVGGLGGIGREICSWMMGSGARNVLLVSRNAEDHPEAKLLMEIAGEKQCKLLIKNCDVSSERQLAMLLTDVETTMPPIDGVIHAGMVLEDSIFERMMFDQWKTRDGVQGSSDDESRQTTSG</sequence>
<feature type="region of interest" description="C-terminal hotdog fold" evidence="7">
    <location>
        <begin position="697"/>
        <end position="849"/>
    </location>
</feature>
<dbReference type="InterPro" id="IPR050091">
    <property type="entry name" value="PKS_NRPS_Biosynth_Enz"/>
</dbReference>
<protein>
    <recommendedName>
        <fullName evidence="8">PKS/mFAS DH domain-containing protein</fullName>
    </recommendedName>
</protein>
<dbReference type="SMART" id="SM00826">
    <property type="entry name" value="PKS_DH"/>
    <property type="match status" value="1"/>
</dbReference>
<evidence type="ECO:0000256" key="6">
    <source>
        <dbReference type="ARBA" id="ARBA00023315"/>
    </source>
</evidence>
<dbReference type="InterPro" id="IPR049551">
    <property type="entry name" value="PKS_DH_C"/>
</dbReference>
<evidence type="ECO:0000313" key="10">
    <source>
        <dbReference type="Proteomes" id="UP001148614"/>
    </source>
</evidence>
<dbReference type="FunFam" id="3.40.366.10:FF:000002">
    <property type="entry name" value="Probable polyketide synthase 2"/>
    <property type="match status" value="1"/>
</dbReference>
<dbReference type="Gene3D" id="3.40.47.10">
    <property type="match status" value="1"/>
</dbReference>
<dbReference type="CDD" id="cd05195">
    <property type="entry name" value="enoyl_red"/>
    <property type="match status" value="1"/>
</dbReference>
<dbReference type="InterPro" id="IPR001227">
    <property type="entry name" value="Ac_transferase_dom_sf"/>
</dbReference>
<dbReference type="GO" id="GO:0044550">
    <property type="term" value="P:secondary metabolite biosynthetic process"/>
    <property type="evidence" value="ECO:0007669"/>
    <property type="project" value="UniProtKB-ARBA"/>
</dbReference>
<dbReference type="Gene3D" id="3.30.70.3290">
    <property type="match status" value="1"/>
</dbReference>
<dbReference type="GO" id="GO:0006633">
    <property type="term" value="P:fatty acid biosynthetic process"/>
    <property type="evidence" value="ECO:0007669"/>
    <property type="project" value="TreeGrafter"/>
</dbReference>
<evidence type="ECO:0000256" key="1">
    <source>
        <dbReference type="ARBA" id="ARBA00022450"/>
    </source>
</evidence>
<feature type="domain" description="PKS/mFAS DH" evidence="8">
    <location>
        <begin position="552"/>
        <end position="849"/>
    </location>
</feature>
<evidence type="ECO:0000313" key="9">
    <source>
        <dbReference type="EMBL" id="KAJ3560035.1"/>
    </source>
</evidence>
<dbReference type="Gene3D" id="3.40.50.720">
    <property type="entry name" value="NAD(P)-binding Rossmann-like Domain"/>
    <property type="match status" value="2"/>
</dbReference>
<keyword evidence="3" id="KW-0808">Transferase</keyword>
<dbReference type="Pfam" id="PF16197">
    <property type="entry name" value="KAsynt_C_assoc"/>
    <property type="match status" value="1"/>
</dbReference>
<dbReference type="Pfam" id="PF08242">
    <property type="entry name" value="Methyltransf_12"/>
    <property type="match status" value="1"/>
</dbReference>
<comment type="caution">
    <text evidence="9">The sequence shown here is derived from an EMBL/GenBank/DDBJ whole genome shotgun (WGS) entry which is preliminary data.</text>
</comment>
<dbReference type="Gene3D" id="3.40.50.150">
    <property type="entry name" value="Vaccinia Virus protein VP39"/>
    <property type="match status" value="1"/>
</dbReference>
<dbReference type="PANTHER" id="PTHR43775">
    <property type="entry name" value="FATTY ACID SYNTHASE"/>
    <property type="match status" value="1"/>
</dbReference>
<proteinExistence type="predicted"/>
<dbReference type="GO" id="GO:0016491">
    <property type="term" value="F:oxidoreductase activity"/>
    <property type="evidence" value="ECO:0007669"/>
    <property type="project" value="UniProtKB-KW"/>
</dbReference>
<dbReference type="InterPro" id="IPR016035">
    <property type="entry name" value="Acyl_Trfase/lysoPLipase"/>
</dbReference>
<dbReference type="PANTHER" id="PTHR43775:SF29">
    <property type="entry name" value="ASPERFURANONE POLYKETIDE SYNTHASE AFOG-RELATED"/>
    <property type="match status" value="1"/>
</dbReference>
<dbReference type="CDD" id="cd02440">
    <property type="entry name" value="AdoMet_MTases"/>
    <property type="match status" value="1"/>
</dbReference>
<keyword evidence="5" id="KW-0511">Multifunctional enzyme</keyword>
<evidence type="ECO:0000259" key="8">
    <source>
        <dbReference type="PROSITE" id="PS52019"/>
    </source>
</evidence>
<dbReference type="InterPro" id="IPR049900">
    <property type="entry name" value="PKS_mFAS_DH"/>
</dbReference>
<dbReference type="SUPFAM" id="SSF55048">
    <property type="entry name" value="Probable ACP-binding domain of malonyl-CoA ACP transacylase"/>
    <property type="match status" value="1"/>
</dbReference>
<dbReference type="InterPro" id="IPR029063">
    <property type="entry name" value="SAM-dependent_MTases_sf"/>
</dbReference>
<reference evidence="9" key="1">
    <citation type="submission" date="2022-07" db="EMBL/GenBank/DDBJ databases">
        <title>Genome Sequence of Xylaria arbuscula.</title>
        <authorList>
            <person name="Buettner E."/>
        </authorList>
    </citation>
    <scope>NUCLEOTIDE SEQUENCE</scope>
    <source>
        <strain evidence="9">VT107</strain>
    </source>
</reference>
<evidence type="ECO:0000256" key="7">
    <source>
        <dbReference type="PROSITE-ProRule" id="PRU01363"/>
    </source>
</evidence>
<dbReference type="InterPro" id="IPR042104">
    <property type="entry name" value="PKS_dehydratase_sf"/>
</dbReference>
<dbReference type="InterPro" id="IPR020807">
    <property type="entry name" value="PKS_DH"/>
</dbReference>
<feature type="active site" description="Proton acceptor; for dehydratase activity" evidence="7">
    <location>
        <position position="584"/>
    </location>
</feature>
<dbReference type="SMART" id="SM00827">
    <property type="entry name" value="PKS_AT"/>
    <property type="match status" value="1"/>
</dbReference>
<keyword evidence="1" id="KW-0596">Phosphopantetheine</keyword>
<dbReference type="PROSITE" id="PS52019">
    <property type="entry name" value="PKS_MFAS_DH"/>
    <property type="match status" value="1"/>
</dbReference>
<dbReference type="Gene3D" id="3.40.366.10">
    <property type="entry name" value="Malonyl-Coenzyme A Acyl Carrier Protein, domain 2"/>
    <property type="match status" value="1"/>
</dbReference>
<dbReference type="InterPro" id="IPR049552">
    <property type="entry name" value="PKS_DH_N"/>
</dbReference>
<dbReference type="VEuPathDB" id="FungiDB:F4678DRAFT_460882"/>
<dbReference type="Proteomes" id="UP001148614">
    <property type="component" value="Unassembled WGS sequence"/>
</dbReference>
<dbReference type="SUPFAM" id="SSF52151">
    <property type="entry name" value="FabD/lysophospholipase-like"/>
    <property type="match status" value="1"/>
</dbReference>
<keyword evidence="2" id="KW-0597">Phosphoprotein</keyword>
<dbReference type="InterPro" id="IPR036291">
    <property type="entry name" value="NAD(P)-bd_dom_sf"/>
</dbReference>
<dbReference type="InterPro" id="IPR013217">
    <property type="entry name" value="Methyltransf_12"/>
</dbReference>
<keyword evidence="4" id="KW-0560">Oxidoreductase</keyword>
<dbReference type="InterPro" id="IPR020843">
    <property type="entry name" value="ER"/>
</dbReference>
<dbReference type="InterPro" id="IPR013968">
    <property type="entry name" value="PKS_KR"/>
</dbReference>
<dbReference type="SUPFAM" id="SSF53901">
    <property type="entry name" value="Thiolase-like"/>
    <property type="match status" value="1"/>
</dbReference>
<feature type="region of interest" description="N-terminal hotdog fold" evidence="7">
    <location>
        <begin position="552"/>
        <end position="682"/>
    </location>
</feature>
<dbReference type="InterPro" id="IPR056501">
    <property type="entry name" value="NAD-bd_HRPKS_sdrA"/>
</dbReference>
<dbReference type="SUPFAM" id="SSF51735">
    <property type="entry name" value="NAD(P)-binding Rossmann-fold domains"/>
    <property type="match status" value="2"/>
</dbReference>
<dbReference type="InterPro" id="IPR057326">
    <property type="entry name" value="KR_dom"/>
</dbReference>
<evidence type="ECO:0000256" key="3">
    <source>
        <dbReference type="ARBA" id="ARBA00022679"/>
    </source>
</evidence>
<keyword evidence="6" id="KW-0012">Acyltransferase</keyword>
<dbReference type="InterPro" id="IPR016039">
    <property type="entry name" value="Thiolase-like"/>
</dbReference>
<dbReference type="SMART" id="SM00829">
    <property type="entry name" value="PKS_ER"/>
    <property type="match status" value="1"/>
</dbReference>
<dbReference type="GO" id="GO:0004312">
    <property type="term" value="F:fatty acid synthase activity"/>
    <property type="evidence" value="ECO:0007669"/>
    <property type="project" value="TreeGrafter"/>
</dbReference>
<evidence type="ECO:0000256" key="2">
    <source>
        <dbReference type="ARBA" id="ARBA00022553"/>
    </source>
</evidence>
<dbReference type="SMART" id="SM00822">
    <property type="entry name" value="PKS_KR"/>
    <property type="match status" value="1"/>
</dbReference>
<evidence type="ECO:0000256" key="5">
    <source>
        <dbReference type="ARBA" id="ARBA00023268"/>
    </source>
</evidence>
<accession>A0A9W8N6I2</accession>
<dbReference type="InterPro" id="IPR014043">
    <property type="entry name" value="Acyl_transferase_dom"/>
</dbReference>
<gene>
    <name evidence="9" type="ORF">NPX13_g9448</name>
</gene>
<dbReference type="InterPro" id="IPR032821">
    <property type="entry name" value="PKS_assoc"/>
</dbReference>
<keyword evidence="10" id="KW-1185">Reference proteome</keyword>
<dbReference type="Gene3D" id="3.90.180.10">
    <property type="entry name" value="Medium-chain alcohol dehydrogenases, catalytic domain"/>
    <property type="match status" value="1"/>
</dbReference>
<dbReference type="Gene3D" id="3.10.129.110">
    <property type="entry name" value="Polyketide synthase dehydratase"/>
    <property type="match status" value="1"/>
</dbReference>
<evidence type="ECO:0000256" key="4">
    <source>
        <dbReference type="ARBA" id="ARBA00023002"/>
    </source>
</evidence>
<dbReference type="Pfam" id="PF23114">
    <property type="entry name" value="NAD-bd_HRPKS_sdrA"/>
    <property type="match status" value="1"/>
</dbReference>
<name>A0A9W8N6I2_9PEZI</name>
<dbReference type="Pfam" id="PF08659">
    <property type="entry name" value="KR"/>
    <property type="match status" value="1"/>
</dbReference>
<dbReference type="InterPro" id="IPR016036">
    <property type="entry name" value="Malonyl_transacylase_ACP-bd"/>
</dbReference>
<dbReference type="SUPFAM" id="SSF53335">
    <property type="entry name" value="S-adenosyl-L-methionine-dependent methyltransferases"/>
    <property type="match status" value="1"/>
</dbReference>
<dbReference type="EMBL" id="JANPWZ010002324">
    <property type="protein sequence ID" value="KAJ3560035.1"/>
    <property type="molecule type" value="Genomic_DNA"/>
</dbReference>
<dbReference type="Pfam" id="PF14765">
    <property type="entry name" value="PS-DH"/>
    <property type="match status" value="1"/>
</dbReference>
<dbReference type="Pfam" id="PF21089">
    <property type="entry name" value="PKS_DH_N"/>
    <property type="match status" value="1"/>
</dbReference>